<feature type="compositionally biased region" description="Basic and acidic residues" evidence="1">
    <location>
        <begin position="37"/>
        <end position="48"/>
    </location>
</feature>
<dbReference type="AlphaFoldDB" id="A0A1X6ZYP7"/>
<dbReference type="InterPro" id="IPR047675">
    <property type="entry name" value="Putative_zinc-bd"/>
</dbReference>
<dbReference type="EMBL" id="FWFP01000010">
    <property type="protein sequence ID" value="SLN65008.1"/>
    <property type="molecule type" value="Genomic_DNA"/>
</dbReference>
<gene>
    <name evidence="2" type="ORF">RUM8411_03227</name>
</gene>
<evidence type="ECO:0000256" key="1">
    <source>
        <dbReference type="SAM" id="MobiDB-lite"/>
    </source>
</evidence>
<name>A0A1X6ZYP7_9RHOB</name>
<dbReference type="NCBIfam" id="NF041373">
    <property type="entry name" value="HGG_STG"/>
    <property type="match status" value="1"/>
</dbReference>
<proteinExistence type="predicted"/>
<feature type="region of interest" description="Disordered" evidence="1">
    <location>
        <begin position="29"/>
        <end position="48"/>
    </location>
</feature>
<accession>A0A1X6ZYP7</accession>
<protein>
    <submittedName>
        <fullName evidence="2">Uncharacterized protein</fullName>
    </submittedName>
</protein>
<organism evidence="2 3">
    <name type="scientific">Ruegeria meonggei</name>
    <dbReference type="NCBI Taxonomy" id="1446476"/>
    <lineage>
        <taxon>Bacteria</taxon>
        <taxon>Pseudomonadati</taxon>
        <taxon>Pseudomonadota</taxon>
        <taxon>Alphaproteobacteria</taxon>
        <taxon>Rhodobacterales</taxon>
        <taxon>Roseobacteraceae</taxon>
        <taxon>Ruegeria</taxon>
    </lineage>
</organism>
<evidence type="ECO:0000313" key="3">
    <source>
        <dbReference type="Proteomes" id="UP000193778"/>
    </source>
</evidence>
<dbReference type="Proteomes" id="UP000193778">
    <property type="component" value="Unassembled WGS sequence"/>
</dbReference>
<sequence length="73" mass="7756">MYCGAKTPDGTPCTAKPMVGKLRCYKHGGASTGAKTAEGRKRQSEGAKARWVEIKQALAMARSMGQDNNGARI</sequence>
<reference evidence="3" key="1">
    <citation type="submission" date="2017-03" db="EMBL/GenBank/DDBJ databases">
        <authorList>
            <person name="Rodrigo-Torres L."/>
            <person name="Arahal R.D."/>
            <person name="Lucena T."/>
        </authorList>
    </citation>
    <scope>NUCLEOTIDE SEQUENCE [LARGE SCALE GENOMIC DNA]</scope>
    <source>
        <strain evidence="3">CECT 8411</strain>
    </source>
</reference>
<evidence type="ECO:0000313" key="2">
    <source>
        <dbReference type="EMBL" id="SLN65008.1"/>
    </source>
</evidence>
<keyword evidence="3" id="KW-1185">Reference proteome</keyword>